<proteinExistence type="predicted"/>
<accession>A0A540VES9</accession>
<dbReference type="Pfam" id="PF07940">
    <property type="entry name" value="Hepar_II_III_C"/>
    <property type="match status" value="1"/>
</dbReference>
<gene>
    <name evidence="8" type="ORF">FKZ61_12835</name>
</gene>
<feature type="compositionally biased region" description="Polar residues" evidence="5">
    <location>
        <begin position="17"/>
        <end position="27"/>
    </location>
</feature>
<evidence type="ECO:0000313" key="9">
    <source>
        <dbReference type="Proteomes" id="UP000317371"/>
    </source>
</evidence>
<keyword evidence="3" id="KW-0574">Periplasm</keyword>
<dbReference type="InParanoid" id="A0A540VES9"/>
<evidence type="ECO:0000259" key="7">
    <source>
        <dbReference type="Pfam" id="PF16889"/>
    </source>
</evidence>
<dbReference type="InterPro" id="IPR008929">
    <property type="entry name" value="Chondroitin_lyas"/>
</dbReference>
<evidence type="ECO:0000256" key="2">
    <source>
        <dbReference type="ARBA" id="ARBA00022729"/>
    </source>
</evidence>
<dbReference type="InterPro" id="IPR012480">
    <property type="entry name" value="Hepar_II_III_C"/>
</dbReference>
<evidence type="ECO:0000256" key="1">
    <source>
        <dbReference type="ARBA" id="ARBA00004418"/>
    </source>
</evidence>
<dbReference type="GO" id="GO:0042597">
    <property type="term" value="C:periplasmic space"/>
    <property type="evidence" value="ECO:0007669"/>
    <property type="project" value="UniProtKB-SubCell"/>
</dbReference>
<evidence type="ECO:0000256" key="3">
    <source>
        <dbReference type="ARBA" id="ARBA00022764"/>
    </source>
</evidence>
<evidence type="ECO:0000256" key="5">
    <source>
        <dbReference type="SAM" id="MobiDB-lite"/>
    </source>
</evidence>
<keyword evidence="4" id="KW-0456">Lyase</keyword>
<sequence>MSLRRGAGAPGRAVRRNSQMTETSQPARGQRARPAFSFRPAQGWEIELHSLPPQAVLDKLDLDRPGLEAVRAAMAQGQDAALTALLDYYRRRYPRQETAPDAPFATPGQNSRWARPAPQQDVDKVIATADNLVNHVFQWGPYPPADYGPEIDWAWDPAGDIEWVAAVYRFYWAQPLATAYAATGDERYARTFVELTTDWIAKHPLEEHRRTHPVYTYWEGFAWLDLQTGIRATQLCNAFRTLVHAQAFTPEFLAIFLASLYDHQVKTAQIPMGKVHNKAVFEQRGFVNVAYTFPEFKEARQWLELGLERTREVYLAQCTGDGVQREWCGGYHLAVLQDAVEIAGRLDAMGIPVPPDYREMIRKNYDYLFGMATPELGFPMFGDTARPRVDWSDRSSWPLYSALLQASEVLGDPKYAALARLERTQLLPPQSFAFREAGMYALRNDWGPEQVYLALHCSPPAISSHDTPDNGTFELFAYGRWLMPDTGFYTYGHDLEARAWHRQTRVHPVLTLDGQDSAVDAAQLLWQSGADLDVVAVQNLSYPGLTHRRTLWFVDKTNPGQSFFVLLDEAIGDAPGQLALHFQFAPGELAVDAITGRVRTLFDDANLLLQTAATVPLSLAVEPGWHAWTYGAREPRNAIRLAAQRASGGSGSVAFLTLLVPYRGNAVPSADLSLPGDLAVGQDQVEVAVTAFGRRWRLGRDLQAHRAWCHRG</sequence>
<dbReference type="EMBL" id="VIGC01000015">
    <property type="protein sequence ID" value="TQE95259.1"/>
    <property type="molecule type" value="Genomic_DNA"/>
</dbReference>
<feature type="region of interest" description="Disordered" evidence="5">
    <location>
        <begin position="1"/>
        <end position="34"/>
    </location>
</feature>
<feature type="domain" description="Heparin-sulfate lyase N-terminal" evidence="7">
    <location>
        <begin position="57"/>
        <end position="385"/>
    </location>
</feature>
<feature type="domain" description="Heparinase II/III-like C-terminal" evidence="6">
    <location>
        <begin position="428"/>
        <end position="647"/>
    </location>
</feature>
<feature type="compositionally biased region" description="Low complexity" evidence="5">
    <location>
        <begin position="1"/>
        <end position="12"/>
    </location>
</feature>
<dbReference type="InterPro" id="IPR031680">
    <property type="entry name" value="Hepar_II_III_N"/>
</dbReference>
<dbReference type="Proteomes" id="UP000317371">
    <property type="component" value="Unassembled WGS sequence"/>
</dbReference>
<reference evidence="8 9" key="1">
    <citation type="submission" date="2019-06" db="EMBL/GenBank/DDBJ databases">
        <title>Genome sequence of Litorilinea aerophila BAA-2444.</title>
        <authorList>
            <person name="Maclea K.S."/>
            <person name="Maurais E.G."/>
            <person name="Iannazzi L.C."/>
        </authorList>
    </citation>
    <scope>NUCLEOTIDE SEQUENCE [LARGE SCALE GENOMIC DNA]</scope>
    <source>
        <strain evidence="8 9">ATCC BAA-2444</strain>
    </source>
</reference>
<keyword evidence="9" id="KW-1185">Reference proteome</keyword>
<dbReference type="PANTHER" id="PTHR39210">
    <property type="entry name" value="HEPARIN-SULFATE LYASE"/>
    <property type="match status" value="1"/>
</dbReference>
<dbReference type="SUPFAM" id="SSF48230">
    <property type="entry name" value="Chondroitin AC/alginate lyase"/>
    <property type="match status" value="1"/>
</dbReference>
<dbReference type="Gene3D" id="1.50.10.100">
    <property type="entry name" value="Chondroitin AC/alginate lyase"/>
    <property type="match status" value="1"/>
</dbReference>
<comment type="subcellular location">
    <subcellularLocation>
        <location evidence="1">Periplasm</location>
    </subcellularLocation>
</comment>
<protein>
    <submittedName>
        <fullName evidence="8">Uncharacterized protein</fullName>
    </submittedName>
</protein>
<dbReference type="Gene3D" id="2.70.98.70">
    <property type="match status" value="1"/>
</dbReference>
<dbReference type="AlphaFoldDB" id="A0A540VES9"/>
<dbReference type="GO" id="GO:0016829">
    <property type="term" value="F:lyase activity"/>
    <property type="evidence" value="ECO:0007669"/>
    <property type="project" value="UniProtKB-KW"/>
</dbReference>
<evidence type="ECO:0000313" key="8">
    <source>
        <dbReference type="EMBL" id="TQE95259.1"/>
    </source>
</evidence>
<evidence type="ECO:0000256" key="4">
    <source>
        <dbReference type="ARBA" id="ARBA00023239"/>
    </source>
</evidence>
<name>A0A540VES9_9CHLR</name>
<dbReference type="Pfam" id="PF16889">
    <property type="entry name" value="Hepar_II_III_N"/>
    <property type="match status" value="1"/>
</dbReference>
<comment type="caution">
    <text evidence="8">The sequence shown here is derived from an EMBL/GenBank/DDBJ whole genome shotgun (WGS) entry which is preliminary data.</text>
</comment>
<keyword evidence="2" id="KW-0732">Signal</keyword>
<dbReference type="PANTHER" id="PTHR39210:SF1">
    <property type="entry name" value="HEPARIN-SULFATE LYASE"/>
    <property type="match status" value="1"/>
</dbReference>
<organism evidence="8 9">
    <name type="scientific">Litorilinea aerophila</name>
    <dbReference type="NCBI Taxonomy" id="1204385"/>
    <lineage>
        <taxon>Bacteria</taxon>
        <taxon>Bacillati</taxon>
        <taxon>Chloroflexota</taxon>
        <taxon>Caldilineae</taxon>
        <taxon>Caldilineales</taxon>
        <taxon>Caldilineaceae</taxon>
        <taxon>Litorilinea</taxon>
    </lineage>
</organism>
<dbReference type="OrthoDB" id="7335480at2"/>
<evidence type="ECO:0000259" key="6">
    <source>
        <dbReference type="Pfam" id="PF07940"/>
    </source>
</evidence>